<protein>
    <submittedName>
        <fullName evidence="1">Uncharacterized protein</fullName>
    </submittedName>
</protein>
<evidence type="ECO:0000313" key="1">
    <source>
        <dbReference type="EMBL" id="KAK4828079.1"/>
    </source>
</evidence>
<comment type="caution">
    <text evidence="1">The sequence shown here is derived from an EMBL/GenBank/DDBJ whole genome shotgun (WGS) entry which is preliminary data.</text>
</comment>
<reference evidence="1 2" key="1">
    <citation type="journal article" date="2023" name="J. Hered.">
        <title>Chromosome-level genome of the wood stork (Mycteria americana) provides insight into avian chromosome evolution.</title>
        <authorList>
            <person name="Flamio R. Jr."/>
            <person name="Ramstad K.M."/>
        </authorList>
    </citation>
    <scope>NUCLEOTIDE SEQUENCE [LARGE SCALE GENOMIC DNA]</scope>
    <source>
        <strain evidence="1">JAX WOST 10</strain>
    </source>
</reference>
<gene>
    <name evidence="1" type="ORF">QYF61_023139</name>
</gene>
<accession>A0AAN7S0W6</accession>
<dbReference type="EMBL" id="JAUNZN010000002">
    <property type="protein sequence ID" value="KAK4828079.1"/>
    <property type="molecule type" value="Genomic_DNA"/>
</dbReference>
<proteinExistence type="predicted"/>
<evidence type="ECO:0000313" key="2">
    <source>
        <dbReference type="Proteomes" id="UP001333110"/>
    </source>
</evidence>
<keyword evidence="2" id="KW-1185">Reference proteome</keyword>
<name>A0AAN7S0W6_MYCAM</name>
<sequence>MVELDDLKDLFQPIRFCDSVKDGEHHWWETLFGWSPTATGILNLMLHPICKKEMHRQWNQGHVSWGEYRDPAWLCRDAIRKAKAQLELNLARDAKNNKKGFYRYVGQKRKIKENGPTLVNKTRELITTHLPQQAEVLNTFFCLSFQ</sequence>
<organism evidence="1 2">
    <name type="scientific">Mycteria americana</name>
    <name type="common">Wood stork</name>
    <dbReference type="NCBI Taxonomy" id="33587"/>
    <lineage>
        <taxon>Eukaryota</taxon>
        <taxon>Metazoa</taxon>
        <taxon>Chordata</taxon>
        <taxon>Craniata</taxon>
        <taxon>Vertebrata</taxon>
        <taxon>Euteleostomi</taxon>
        <taxon>Archelosauria</taxon>
        <taxon>Archosauria</taxon>
        <taxon>Dinosauria</taxon>
        <taxon>Saurischia</taxon>
        <taxon>Theropoda</taxon>
        <taxon>Coelurosauria</taxon>
        <taxon>Aves</taxon>
        <taxon>Neognathae</taxon>
        <taxon>Neoaves</taxon>
        <taxon>Aequornithes</taxon>
        <taxon>Ciconiiformes</taxon>
        <taxon>Ciconiidae</taxon>
        <taxon>Mycteria</taxon>
    </lineage>
</organism>
<dbReference type="AlphaFoldDB" id="A0AAN7S0W6"/>
<dbReference type="Proteomes" id="UP001333110">
    <property type="component" value="Unassembled WGS sequence"/>
</dbReference>